<name>A0A1C7MI75_GRIFR</name>
<comment type="caution">
    <text evidence="1">The sequence shown here is derived from an EMBL/GenBank/DDBJ whole genome shotgun (WGS) entry which is preliminary data.</text>
</comment>
<evidence type="ECO:0000313" key="1">
    <source>
        <dbReference type="EMBL" id="OBZ76518.1"/>
    </source>
</evidence>
<gene>
    <name evidence="1" type="ORF">A0H81_03495</name>
</gene>
<organism evidence="1 2">
    <name type="scientific">Grifola frondosa</name>
    <name type="common">Maitake</name>
    <name type="synonym">Polyporus frondosus</name>
    <dbReference type="NCBI Taxonomy" id="5627"/>
    <lineage>
        <taxon>Eukaryota</taxon>
        <taxon>Fungi</taxon>
        <taxon>Dikarya</taxon>
        <taxon>Basidiomycota</taxon>
        <taxon>Agaricomycotina</taxon>
        <taxon>Agaricomycetes</taxon>
        <taxon>Polyporales</taxon>
        <taxon>Grifolaceae</taxon>
        <taxon>Grifola</taxon>
    </lineage>
</organism>
<protein>
    <submittedName>
        <fullName evidence="1">Uncharacterized protein</fullName>
    </submittedName>
</protein>
<accession>A0A1C7MI75</accession>
<dbReference type="AlphaFoldDB" id="A0A1C7MI75"/>
<reference evidence="1 2" key="1">
    <citation type="submission" date="2016-03" db="EMBL/GenBank/DDBJ databases">
        <title>Whole genome sequencing of Grifola frondosa 9006-11.</title>
        <authorList>
            <person name="Min B."/>
            <person name="Park H."/>
            <person name="Kim J.-G."/>
            <person name="Cho H."/>
            <person name="Oh Y.-L."/>
            <person name="Kong W.-S."/>
            <person name="Choi I.-G."/>
        </authorList>
    </citation>
    <scope>NUCLEOTIDE SEQUENCE [LARGE SCALE GENOMIC DNA]</scope>
    <source>
        <strain evidence="1 2">9006-11</strain>
    </source>
</reference>
<proteinExistence type="predicted"/>
<evidence type="ECO:0000313" key="2">
    <source>
        <dbReference type="Proteomes" id="UP000092993"/>
    </source>
</evidence>
<dbReference type="EMBL" id="LUGG01000003">
    <property type="protein sequence ID" value="OBZ76518.1"/>
    <property type="molecule type" value="Genomic_DNA"/>
</dbReference>
<keyword evidence="2" id="KW-1185">Reference proteome</keyword>
<sequence>MSAWLKGFSAVIAGMISGSDQPSSHKDLVASGLRRLTGRRSESDVLEDISGLYAWVGYGDRLRGGLALPQEAT</sequence>
<dbReference type="Proteomes" id="UP000092993">
    <property type="component" value="Unassembled WGS sequence"/>
</dbReference>